<sequence length="245" mass="28340">MANDDGQINVQPENEQQAVGLAQRAAQILHNLPLNLPVIPPNENRINLGHLDRDFHVLVHEANVVLAEQLAVLGELSAESSTPTVGFFRGFTISWNIFYWEQKYRWVNIFEEFNIHREANRADDEPIMGGMERIAVGLIDELRNMIEHLIRQRDEMRQLVMQRGLFDPLFGQWDELLEVWGVRNFTRENGKTRNPKSLETVVMDFLTNIINGIPVEAYALPLSLLFEIHTVRKRKAWNCMNVRSS</sequence>
<gene>
    <name evidence="1" type="ORF">NLS_LOCUS8211</name>
</gene>
<accession>A0A3P6THL7</accession>
<evidence type="ECO:0000313" key="2">
    <source>
        <dbReference type="Proteomes" id="UP000277928"/>
    </source>
</evidence>
<dbReference type="AlphaFoldDB" id="A0A3P6THL7"/>
<proteinExistence type="predicted"/>
<name>A0A3P6THL7_LITSI</name>
<reference evidence="1 2" key="1">
    <citation type="submission" date="2018-08" db="EMBL/GenBank/DDBJ databases">
        <authorList>
            <person name="Laetsch R D."/>
            <person name="Stevens L."/>
            <person name="Kumar S."/>
            <person name="Blaxter L. M."/>
        </authorList>
    </citation>
    <scope>NUCLEOTIDE SEQUENCE [LARGE SCALE GENOMIC DNA]</scope>
</reference>
<dbReference type="Proteomes" id="UP000277928">
    <property type="component" value="Unassembled WGS sequence"/>
</dbReference>
<keyword evidence="2" id="KW-1185">Reference proteome</keyword>
<organism evidence="1 2">
    <name type="scientific">Litomosoides sigmodontis</name>
    <name type="common">Filarial nematode worm</name>
    <dbReference type="NCBI Taxonomy" id="42156"/>
    <lineage>
        <taxon>Eukaryota</taxon>
        <taxon>Metazoa</taxon>
        <taxon>Ecdysozoa</taxon>
        <taxon>Nematoda</taxon>
        <taxon>Chromadorea</taxon>
        <taxon>Rhabditida</taxon>
        <taxon>Spirurina</taxon>
        <taxon>Spiruromorpha</taxon>
        <taxon>Filarioidea</taxon>
        <taxon>Onchocercidae</taxon>
        <taxon>Litomosoides</taxon>
    </lineage>
</organism>
<protein>
    <submittedName>
        <fullName evidence="1">Uncharacterized protein</fullName>
    </submittedName>
</protein>
<dbReference type="EMBL" id="UYRX01000986">
    <property type="protein sequence ID" value="VDK87536.1"/>
    <property type="molecule type" value="Genomic_DNA"/>
</dbReference>
<dbReference type="STRING" id="42156.A0A3P6THL7"/>
<evidence type="ECO:0000313" key="1">
    <source>
        <dbReference type="EMBL" id="VDK87536.1"/>
    </source>
</evidence>